<evidence type="ECO:0000313" key="3">
    <source>
        <dbReference type="Proteomes" id="UP000031338"/>
    </source>
</evidence>
<dbReference type="AlphaFoldDB" id="A0A0B9A902"/>
<dbReference type="RefSeq" id="WP_039334845.1">
    <property type="nucleotide sequence ID" value="NZ_JRVC01000011.1"/>
</dbReference>
<evidence type="ECO:0000313" key="2">
    <source>
        <dbReference type="EMBL" id="KHS45842.1"/>
    </source>
</evidence>
<comment type="caution">
    <text evidence="2">The sequence shown here is derived from an EMBL/GenBank/DDBJ whole genome shotgun (WGS) entry which is preliminary data.</text>
</comment>
<dbReference type="Proteomes" id="UP000031338">
    <property type="component" value="Unassembled WGS sequence"/>
</dbReference>
<sequence>MSTQIRISGHRAASGQRYIHVETDQGSATLRLEQFSLANSRLAGDLAAAGFPVFTKKQLEEVVGEVPYVTDFQDNRVAEHPGWNGKFFVQQDGSAIGSDAAPWVMFTPKPGATRKRGTLSAWQAEVANSVKAQPLVASAIMAAFLPPVLHLMPQAVNATIEIVGPSGTGKSTALMLAASVAGPVSSIASMRDVLTDPESARRDGRDHLLIVDHVHPAVITTAKTKKADLFVSTAFDLVRAPGGRVTLLSGRWPLADACDMEPEGNILTLRANGDGLGVFSALPPDAENAPAFAAKLVSAARKNHGHALPAFVARLQADLIEDAAKVRARLAKHHDDFLRHSRVAAAGGAERQAAGIFASLYAAGCLARRYRVLPRQFLCKRLALAALDHYRRAQAAQVPFVDRLEALIASGQIVALNAGSDPALQAQAVSAALGTVVVRATSRIVRIAPESILKAFPDWSRIKGSAEVRAVLKMDGKNSAVWGKLAPGMERVRLFQFELPVHPELTLFTGTETGAGPDDRE</sequence>
<reference evidence="2 3" key="1">
    <citation type="submission" date="2014-10" db="EMBL/GenBank/DDBJ databases">
        <title>Draft genome sequence of Novosphingobium subterraneum DSM 12447.</title>
        <authorList>
            <person name="Gan H.M."/>
            <person name="Gan H.Y."/>
            <person name="Savka M.A."/>
        </authorList>
    </citation>
    <scope>NUCLEOTIDE SEQUENCE [LARGE SCALE GENOMIC DNA]</scope>
    <source>
        <strain evidence="2 3">DSM 12447</strain>
    </source>
</reference>
<dbReference type="PATRIC" id="fig|48936.3.peg.2456"/>
<protein>
    <recommendedName>
        <fullName evidence="1">DUF927 domain-containing protein</fullName>
    </recommendedName>
</protein>
<dbReference type="STRING" id="48936.NJ75_02447"/>
<evidence type="ECO:0000259" key="1">
    <source>
        <dbReference type="Pfam" id="PF06048"/>
    </source>
</evidence>
<proteinExistence type="predicted"/>
<dbReference type="Pfam" id="PF06048">
    <property type="entry name" value="DUF927"/>
    <property type="match status" value="1"/>
</dbReference>
<organism evidence="2 3">
    <name type="scientific">Novosphingobium subterraneum</name>
    <dbReference type="NCBI Taxonomy" id="48936"/>
    <lineage>
        <taxon>Bacteria</taxon>
        <taxon>Pseudomonadati</taxon>
        <taxon>Pseudomonadota</taxon>
        <taxon>Alphaproteobacteria</taxon>
        <taxon>Sphingomonadales</taxon>
        <taxon>Sphingomonadaceae</taxon>
        <taxon>Novosphingobium</taxon>
    </lineage>
</organism>
<keyword evidence="3" id="KW-1185">Reference proteome</keyword>
<dbReference type="InterPro" id="IPR009270">
    <property type="entry name" value="DUF927"/>
</dbReference>
<accession>A0A0B9A902</accession>
<feature type="domain" description="DUF927" evidence="1">
    <location>
        <begin position="32"/>
        <end position="183"/>
    </location>
</feature>
<gene>
    <name evidence="2" type="ORF">NJ75_02447</name>
</gene>
<dbReference type="EMBL" id="JRVC01000011">
    <property type="protein sequence ID" value="KHS45842.1"/>
    <property type="molecule type" value="Genomic_DNA"/>
</dbReference>
<name>A0A0B9A902_9SPHN</name>